<dbReference type="OrthoDB" id="9181296at2"/>
<reference evidence="1 2" key="1">
    <citation type="submission" date="2019-12" db="EMBL/GenBank/DDBJ databases">
        <title>Genomic-based taxomic classification of the family Erythrobacteraceae.</title>
        <authorList>
            <person name="Xu L."/>
        </authorList>
    </citation>
    <scope>NUCLEOTIDE SEQUENCE [LARGE SCALE GENOMIC DNA]</scope>
    <source>
        <strain evidence="1 2">RC4-10-4</strain>
    </source>
</reference>
<evidence type="ECO:0000313" key="1">
    <source>
        <dbReference type="EMBL" id="MXO92630.1"/>
    </source>
</evidence>
<name>A0A844ZZF2_9SPHN</name>
<keyword evidence="2" id="KW-1185">Reference proteome</keyword>
<dbReference type="AlphaFoldDB" id="A0A844ZZF2"/>
<dbReference type="EMBL" id="WTYH01000001">
    <property type="protein sequence ID" value="MXO92630.1"/>
    <property type="molecule type" value="Genomic_DNA"/>
</dbReference>
<accession>A0A844ZZF2</accession>
<gene>
    <name evidence="1" type="ORF">GRI62_03290</name>
</gene>
<evidence type="ECO:0000313" key="2">
    <source>
        <dbReference type="Proteomes" id="UP000460626"/>
    </source>
</evidence>
<protein>
    <submittedName>
        <fullName evidence="1">Uncharacterized protein</fullName>
    </submittedName>
</protein>
<proteinExistence type="predicted"/>
<comment type="caution">
    <text evidence="1">The sequence shown here is derived from an EMBL/GenBank/DDBJ whole genome shotgun (WGS) entry which is preliminary data.</text>
</comment>
<organism evidence="1 2">
    <name type="scientific">Aurantiacibacter arachoides</name>
    <dbReference type="NCBI Taxonomy" id="1850444"/>
    <lineage>
        <taxon>Bacteria</taxon>
        <taxon>Pseudomonadati</taxon>
        <taxon>Pseudomonadota</taxon>
        <taxon>Alphaproteobacteria</taxon>
        <taxon>Sphingomonadales</taxon>
        <taxon>Erythrobacteraceae</taxon>
        <taxon>Aurantiacibacter</taxon>
    </lineage>
</organism>
<dbReference type="Proteomes" id="UP000460626">
    <property type="component" value="Unassembled WGS sequence"/>
</dbReference>
<sequence length="78" mass="8908">MSDSKKSQQMRIFDATGQELMTVRAIERDGSDLVIRGKIFGAMPMAAKLRPEEARAALKMLDAKTAWFLFTLLFRRSR</sequence>